<keyword evidence="6" id="KW-0547">Nucleotide-binding</keyword>
<dbReference type="SUPFAM" id="SSF56112">
    <property type="entry name" value="Protein kinase-like (PK-like)"/>
    <property type="match status" value="1"/>
</dbReference>
<comment type="catalytic activity">
    <reaction evidence="10">
        <text>L-seryl-[protein] + ATP = O-phospho-L-seryl-[protein] + ADP + H(+)</text>
        <dbReference type="Rhea" id="RHEA:17989"/>
        <dbReference type="Rhea" id="RHEA-COMP:9863"/>
        <dbReference type="Rhea" id="RHEA-COMP:11604"/>
        <dbReference type="ChEBI" id="CHEBI:15378"/>
        <dbReference type="ChEBI" id="CHEBI:29999"/>
        <dbReference type="ChEBI" id="CHEBI:30616"/>
        <dbReference type="ChEBI" id="CHEBI:83421"/>
        <dbReference type="ChEBI" id="CHEBI:456216"/>
        <dbReference type="EC" id="2.7.11.1"/>
    </reaction>
</comment>
<evidence type="ECO:0000256" key="11">
    <source>
        <dbReference type="SAM" id="MobiDB-lite"/>
    </source>
</evidence>
<evidence type="ECO:0000259" key="12">
    <source>
        <dbReference type="PROSITE" id="PS50011"/>
    </source>
</evidence>
<feature type="region of interest" description="Disordered" evidence="11">
    <location>
        <begin position="148"/>
        <end position="222"/>
    </location>
</feature>
<feature type="region of interest" description="Disordered" evidence="11">
    <location>
        <begin position="366"/>
        <end position="390"/>
    </location>
</feature>
<evidence type="ECO:0000256" key="4">
    <source>
        <dbReference type="ARBA" id="ARBA00022527"/>
    </source>
</evidence>
<dbReference type="GO" id="GO:0004674">
    <property type="term" value="F:protein serine/threonine kinase activity"/>
    <property type="evidence" value="ECO:0007669"/>
    <property type="project" value="UniProtKB-KW"/>
</dbReference>
<dbReference type="Proteomes" id="UP000694563">
    <property type="component" value="Chromosome 3"/>
</dbReference>
<dbReference type="PANTHER" id="PTHR22984:SF25">
    <property type="entry name" value="PROTEIN KINASE DOMAIN-CONTAINING PROTEIN"/>
    <property type="match status" value="1"/>
</dbReference>
<reference evidence="13" key="2">
    <citation type="submission" date="2025-08" db="UniProtKB">
        <authorList>
            <consortium name="Ensembl"/>
        </authorList>
    </citation>
    <scope>IDENTIFICATION</scope>
</reference>
<evidence type="ECO:0000256" key="7">
    <source>
        <dbReference type="ARBA" id="ARBA00022777"/>
    </source>
</evidence>
<keyword evidence="4" id="KW-0723">Serine/threonine-protein kinase</keyword>
<dbReference type="GO" id="GO:0043657">
    <property type="term" value="C:host cell"/>
    <property type="evidence" value="ECO:0007669"/>
    <property type="project" value="UniProtKB-SubCell"/>
</dbReference>
<keyword evidence="7" id="KW-0418">Kinase</keyword>
<feature type="compositionally biased region" description="Low complexity" evidence="11">
    <location>
        <begin position="165"/>
        <end position="178"/>
    </location>
</feature>
<dbReference type="Pfam" id="PF00069">
    <property type="entry name" value="Pkinase"/>
    <property type="match status" value="1"/>
</dbReference>
<dbReference type="GO" id="GO:0005524">
    <property type="term" value="F:ATP binding"/>
    <property type="evidence" value="ECO:0007669"/>
    <property type="project" value="UniProtKB-KW"/>
</dbReference>
<evidence type="ECO:0000313" key="13">
    <source>
        <dbReference type="Ensembl" id="ENSCUSP00005003039.1"/>
    </source>
</evidence>
<dbReference type="GO" id="GO:0005737">
    <property type="term" value="C:cytoplasm"/>
    <property type="evidence" value="ECO:0007669"/>
    <property type="project" value="TreeGrafter"/>
</dbReference>
<organism evidence="13 14">
    <name type="scientific">Catharus ustulatus</name>
    <name type="common">Russet-backed thrush</name>
    <name type="synonym">Hylocichla ustulatus</name>
    <dbReference type="NCBI Taxonomy" id="91951"/>
    <lineage>
        <taxon>Eukaryota</taxon>
        <taxon>Metazoa</taxon>
        <taxon>Chordata</taxon>
        <taxon>Craniata</taxon>
        <taxon>Vertebrata</taxon>
        <taxon>Euteleostomi</taxon>
        <taxon>Archelosauria</taxon>
        <taxon>Archosauria</taxon>
        <taxon>Dinosauria</taxon>
        <taxon>Saurischia</taxon>
        <taxon>Theropoda</taxon>
        <taxon>Coelurosauria</taxon>
        <taxon>Aves</taxon>
        <taxon>Neognathae</taxon>
        <taxon>Neoaves</taxon>
        <taxon>Telluraves</taxon>
        <taxon>Australaves</taxon>
        <taxon>Passeriformes</taxon>
        <taxon>Turdidae</taxon>
        <taxon>Catharus</taxon>
    </lineage>
</organism>
<reference evidence="13" key="3">
    <citation type="submission" date="2025-09" db="UniProtKB">
        <authorList>
            <consortium name="Ensembl"/>
        </authorList>
    </citation>
    <scope>IDENTIFICATION</scope>
</reference>
<reference evidence="13" key="1">
    <citation type="submission" date="2020-10" db="EMBL/GenBank/DDBJ databases">
        <title>Catharus ustulatus (Swainson's thrush) genome, bCatUst1, primary haplotype v2.</title>
        <authorList>
            <person name="Delmore K."/>
            <person name="Vafadar M."/>
            <person name="Formenti G."/>
            <person name="Chow W."/>
            <person name="Pelan S."/>
            <person name="Howe K."/>
            <person name="Rhie A."/>
            <person name="Mountcastle J."/>
            <person name="Haase B."/>
            <person name="Fedrigo O."/>
            <person name="Jarvis E.D."/>
        </authorList>
    </citation>
    <scope>NUCLEOTIDE SEQUENCE [LARGE SCALE GENOMIC DNA]</scope>
</reference>
<accession>A0A8C3TT27</accession>
<dbReference type="InterPro" id="IPR000719">
    <property type="entry name" value="Prot_kinase_dom"/>
</dbReference>
<evidence type="ECO:0000256" key="10">
    <source>
        <dbReference type="ARBA" id="ARBA00048679"/>
    </source>
</evidence>
<proteinExistence type="inferred from homology"/>
<protein>
    <recommendedName>
        <fullName evidence="3">non-specific serine/threonine protein kinase</fullName>
        <ecNumber evidence="3">2.7.11.1</ecNumber>
    </recommendedName>
</protein>
<name>A0A8C3TT27_CATUS</name>
<sequence>MVISLKEFASLFISFFDHLVPRGARRLLRWVRGGHGRTAARFGASAAAAAAPLSIAFPLDFSLALRPLLPFTFPLLQFCPCCASPSPAHDALRKAPVGEPAPCPSLPGPPLCRPRGALSLLVVAPFEEPLEELLTLLVVVEEQQHLLALPGAGPGPGPGPERGPSRGSARSRTAAARLPPHRRQLPRSEPRRPSAWPPAPSRRTLGRLGKQQRPGRGGAPGRMARARCRLYRLGPLLGSGGCGTVYAGTRLADGALVLQAVRHCTSHGVLHRRIKPQNILVDLDTSEAKLIDFGVGTILQDTLYTRMAGMRRYYPPEWILFGCYHGQPATIWTLGILLYQLVCRHLPFKTREDIVRGQLFFPPRVSQGGHVPGRQGRKNGSGTGQLAHKRPALAARQEVDLLGLAGGG</sequence>
<evidence type="ECO:0000256" key="1">
    <source>
        <dbReference type="ARBA" id="ARBA00004340"/>
    </source>
</evidence>
<dbReference type="SMART" id="SM00220">
    <property type="entry name" value="S_TKc"/>
    <property type="match status" value="1"/>
</dbReference>
<dbReference type="InterPro" id="IPR051138">
    <property type="entry name" value="PIM_Ser/Thr_kinase"/>
</dbReference>
<evidence type="ECO:0000256" key="2">
    <source>
        <dbReference type="ARBA" id="ARBA00005505"/>
    </source>
</evidence>
<keyword evidence="14" id="KW-1185">Reference proteome</keyword>
<evidence type="ECO:0000256" key="3">
    <source>
        <dbReference type="ARBA" id="ARBA00012513"/>
    </source>
</evidence>
<keyword evidence="5" id="KW-0808">Transferase</keyword>
<comment type="subcellular location">
    <subcellularLocation>
        <location evidence="1">Host cell</location>
    </subcellularLocation>
</comment>
<dbReference type="Gene3D" id="1.10.510.10">
    <property type="entry name" value="Transferase(Phosphotransferase) domain 1"/>
    <property type="match status" value="1"/>
</dbReference>
<evidence type="ECO:0000256" key="9">
    <source>
        <dbReference type="ARBA" id="ARBA00047899"/>
    </source>
</evidence>
<dbReference type="PANTHER" id="PTHR22984">
    <property type="entry name" value="SERINE/THREONINE-PROTEIN KINASE PIM"/>
    <property type="match status" value="1"/>
</dbReference>
<feature type="domain" description="Protein kinase" evidence="12">
    <location>
        <begin position="146"/>
        <end position="408"/>
    </location>
</feature>
<evidence type="ECO:0000256" key="6">
    <source>
        <dbReference type="ARBA" id="ARBA00022741"/>
    </source>
</evidence>
<dbReference type="InterPro" id="IPR011009">
    <property type="entry name" value="Kinase-like_dom_sf"/>
</dbReference>
<dbReference type="EC" id="2.7.11.1" evidence="3"/>
<comment type="catalytic activity">
    <reaction evidence="9">
        <text>L-threonyl-[protein] + ATP = O-phospho-L-threonyl-[protein] + ADP + H(+)</text>
        <dbReference type="Rhea" id="RHEA:46608"/>
        <dbReference type="Rhea" id="RHEA-COMP:11060"/>
        <dbReference type="Rhea" id="RHEA-COMP:11605"/>
        <dbReference type="ChEBI" id="CHEBI:15378"/>
        <dbReference type="ChEBI" id="CHEBI:30013"/>
        <dbReference type="ChEBI" id="CHEBI:30616"/>
        <dbReference type="ChEBI" id="CHEBI:61977"/>
        <dbReference type="ChEBI" id="CHEBI:456216"/>
        <dbReference type="EC" id="2.7.11.1"/>
    </reaction>
</comment>
<keyword evidence="8" id="KW-0067">ATP-binding</keyword>
<dbReference type="PROSITE" id="PS50011">
    <property type="entry name" value="PROTEIN_KINASE_DOM"/>
    <property type="match status" value="1"/>
</dbReference>
<comment type="similarity">
    <text evidence="2">Belongs to the protein kinase superfamily. CAMK Ser/Thr protein kinase family. PIM subfamily.</text>
</comment>
<dbReference type="AlphaFoldDB" id="A0A8C3TT27"/>
<evidence type="ECO:0000256" key="8">
    <source>
        <dbReference type="ARBA" id="ARBA00022840"/>
    </source>
</evidence>
<evidence type="ECO:0000313" key="14">
    <source>
        <dbReference type="Proteomes" id="UP000694563"/>
    </source>
</evidence>
<evidence type="ECO:0000256" key="5">
    <source>
        <dbReference type="ARBA" id="ARBA00022679"/>
    </source>
</evidence>
<dbReference type="Ensembl" id="ENSCUST00005003200.1">
    <property type="protein sequence ID" value="ENSCUSP00005003039.1"/>
    <property type="gene ID" value="ENSCUSG00005002063.1"/>
</dbReference>